<accession>A0A0G1FQQ5</accession>
<reference evidence="1 2" key="1">
    <citation type="journal article" date="2015" name="Nature">
        <title>rRNA introns, odd ribosomes, and small enigmatic genomes across a large radiation of phyla.</title>
        <authorList>
            <person name="Brown C.T."/>
            <person name="Hug L.A."/>
            <person name="Thomas B.C."/>
            <person name="Sharon I."/>
            <person name="Castelle C.J."/>
            <person name="Singh A."/>
            <person name="Wilkins M.J."/>
            <person name="Williams K.H."/>
            <person name="Banfield J.F."/>
        </authorList>
    </citation>
    <scope>NUCLEOTIDE SEQUENCE [LARGE SCALE GENOMIC DNA]</scope>
</reference>
<evidence type="ECO:0008006" key="3">
    <source>
        <dbReference type="Google" id="ProtNLM"/>
    </source>
</evidence>
<dbReference type="AlphaFoldDB" id="A0A0G1FQQ5"/>
<comment type="caution">
    <text evidence="1">The sequence shown here is derived from an EMBL/GenBank/DDBJ whole genome shotgun (WGS) entry which is preliminary data.</text>
</comment>
<sequence length="344" mass="40517">MIQNNISEMRILGDDLALRWKDIFVQVSSDLGFVPDWNRLRKSEWWKTGKIGAVSCHGVMNVDGQPKRAVLKIQGTKTMTSEVEMIKAFEFQNNSSTIRPPKIYGSFPWDDEKQFEVLVMEEVNAECVITRHPAPNRQLSKYFNLYSEYRKNCRSIPWVKKPDEWSFRRMLFKVWMPAVEKQSQSDVLKNESDLKLVEKGIRIIESSLTVEDLEFVHGHFQPGDLLVVSDKEVVLFSNLAWSWRVPFYDAVFGYHWWMLGMEHAKNLTTDLLEQERRRWLEKIFNLSEIKGNKRNIRLVKLALLERAIPALMVDRYMMNPEEPSYEIITESARKELKRLVQELL</sequence>
<dbReference type="EMBL" id="LCFQ01000013">
    <property type="protein sequence ID" value="KKS97366.1"/>
    <property type="molecule type" value="Genomic_DNA"/>
</dbReference>
<evidence type="ECO:0000313" key="2">
    <source>
        <dbReference type="Proteomes" id="UP000034090"/>
    </source>
</evidence>
<protein>
    <recommendedName>
        <fullName evidence="3">Aminoglycoside phosphotransferase domain-containing protein</fullName>
    </recommendedName>
</protein>
<dbReference type="SUPFAM" id="SSF56112">
    <property type="entry name" value="Protein kinase-like (PK-like)"/>
    <property type="match status" value="1"/>
</dbReference>
<organism evidence="1 2">
    <name type="scientific">Candidatus Woesebacteria bacterium GW2011_GWB1_43_14</name>
    <dbReference type="NCBI Taxonomy" id="1618578"/>
    <lineage>
        <taxon>Bacteria</taxon>
        <taxon>Candidatus Woeseibacteriota</taxon>
    </lineage>
</organism>
<dbReference type="STRING" id="1618578.UV74_C0013G0488"/>
<dbReference type="InterPro" id="IPR011009">
    <property type="entry name" value="Kinase-like_dom_sf"/>
</dbReference>
<gene>
    <name evidence="1" type="ORF">UV74_C0013G0488</name>
</gene>
<dbReference type="Proteomes" id="UP000034090">
    <property type="component" value="Unassembled WGS sequence"/>
</dbReference>
<proteinExistence type="predicted"/>
<evidence type="ECO:0000313" key="1">
    <source>
        <dbReference type="EMBL" id="KKS97366.1"/>
    </source>
</evidence>
<name>A0A0G1FQQ5_9BACT</name>